<protein>
    <submittedName>
        <fullName evidence="2">Uncharacterized protein</fullName>
    </submittedName>
</protein>
<accession>A0AAD5WSJ8</accession>
<evidence type="ECO:0000313" key="2">
    <source>
        <dbReference type="EMBL" id="KAJ2899347.1"/>
    </source>
</evidence>
<sequence>MGKINTGKCPLDVAFAVMKKLDDVRTLNNMLDACPHFKPIFLQYRDHVLRSNYLNQFLPREVPASDRDTHGQDERAPQHPKACDKYTEKGMIQRLGRYMKARQGPIWGTENYQETCTLLRNMFWERLVKLAIEAHRADVDARTVRGWPLGTDGVEENTMEMHKKNMKLRHLRRNANFYRRELVQWAAALARDLAHEDPGCVDKNEKGHMTFEELVNSLVSFINTIMPEELNGDYHIVGPDYKVQSSYLAAIDFSTTLWTHFDSGHDVEAVSAENAPEVLCSRVWDNIIGMATGTPRVFVVCNAWQIISQMQERMVFVPYASRPHVVHKLAPTPPEFF</sequence>
<gene>
    <name evidence="2" type="ORF">MKZ38_003276</name>
</gene>
<proteinExistence type="predicted"/>
<dbReference type="EMBL" id="JAKWBI020000200">
    <property type="protein sequence ID" value="KAJ2899347.1"/>
    <property type="molecule type" value="Genomic_DNA"/>
</dbReference>
<organism evidence="2 3">
    <name type="scientific">Zalerion maritima</name>
    <dbReference type="NCBI Taxonomy" id="339359"/>
    <lineage>
        <taxon>Eukaryota</taxon>
        <taxon>Fungi</taxon>
        <taxon>Dikarya</taxon>
        <taxon>Ascomycota</taxon>
        <taxon>Pezizomycotina</taxon>
        <taxon>Sordariomycetes</taxon>
        <taxon>Lulworthiomycetidae</taxon>
        <taxon>Lulworthiales</taxon>
        <taxon>Lulworthiaceae</taxon>
        <taxon>Zalerion</taxon>
    </lineage>
</organism>
<evidence type="ECO:0000256" key="1">
    <source>
        <dbReference type="SAM" id="MobiDB-lite"/>
    </source>
</evidence>
<feature type="compositionally biased region" description="Basic and acidic residues" evidence="1">
    <location>
        <begin position="63"/>
        <end position="83"/>
    </location>
</feature>
<dbReference type="Proteomes" id="UP001201980">
    <property type="component" value="Unassembled WGS sequence"/>
</dbReference>
<keyword evidence="3" id="KW-1185">Reference proteome</keyword>
<evidence type="ECO:0000313" key="3">
    <source>
        <dbReference type="Proteomes" id="UP001201980"/>
    </source>
</evidence>
<dbReference type="AlphaFoldDB" id="A0AAD5WSJ8"/>
<feature type="region of interest" description="Disordered" evidence="1">
    <location>
        <begin position="60"/>
        <end position="83"/>
    </location>
</feature>
<comment type="caution">
    <text evidence="2">The sequence shown here is derived from an EMBL/GenBank/DDBJ whole genome shotgun (WGS) entry which is preliminary data.</text>
</comment>
<name>A0AAD5WSJ8_9PEZI</name>
<reference evidence="2" key="1">
    <citation type="submission" date="2022-07" db="EMBL/GenBank/DDBJ databases">
        <title>Draft genome sequence of Zalerion maritima ATCC 34329, a (micro)plastics degrading marine fungus.</title>
        <authorList>
            <person name="Paco A."/>
            <person name="Goncalves M.F.M."/>
            <person name="Rocha-Santos T.A.P."/>
            <person name="Alves A."/>
        </authorList>
    </citation>
    <scope>NUCLEOTIDE SEQUENCE</scope>
    <source>
        <strain evidence="2">ATCC 34329</strain>
    </source>
</reference>